<dbReference type="GeneID" id="42006736"/>
<dbReference type="Pfam" id="PF22544">
    <property type="entry name" value="HYDIN_VesB_CFA65-like_Ig"/>
    <property type="match status" value="3"/>
</dbReference>
<dbReference type="GO" id="GO:1904158">
    <property type="term" value="P:axonemal central apparatus assembly"/>
    <property type="evidence" value="ECO:0007669"/>
    <property type="project" value="TreeGrafter"/>
</dbReference>
<keyword evidence="4" id="KW-0969">Cilium</keyword>
<dbReference type="InterPro" id="IPR013783">
    <property type="entry name" value="Ig-like_fold"/>
</dbReference>
<feature type="domain" description="HYDIN/VesB/CFA65-like Ig-like" evidence="7">
    <location>
        <begin position="1911"/>
        <end position="1999"/>
    </location>
</feature>
<evidence type="ECO:0000256" key="2">
    <source>
        <dbReference type="ARBA" id="ARBA00004496"/>
    </source>
</evidence>
<proteinExistence type="predicted"/>
<feature type="region of interest" description="Disordered" evidence="6">
    <location>
        <begin position="2582"/>
        <end position="2605"/>
    </location>
</feature>
<sequence length="3663" mass="403648">MSSRSNTNYHTSTSRIRRSTSILRNDAKGIESTDRDVHFKVLLHLLRALEPATRLFAFKSFALISASTIVSSCDMVWTIELVKSLHHATVAEESMMLRCAAAQALSNMVAVMLQPGFPYYHLDASFHAVLDLFLSLFPSELGPLLSVESTPFDTSHYTPPHIFMPRLSVLQSLAAFWKTEPAQSVEFISYMDAFTSSVLSSTSTTHPYLQAAVLRVVNQQLPQTNRNRIRVDKFIAKPLFTMLESYLEDKRKVSSSQANSNAELDRSAVKSTAHLSSSRTQSVSVDAKTGRDIHPLLLHELGRYWARWYSRPSDSILVNIDQSPEEMARLGFGFSIKRWQYLKSLGVFEQTFYNESDEGKAVVRKVKARGPYYPDDVPDLRSLKLGIHGSCLVVRSRKSRKTGPSSSGMETLELTLDSKSSVEVPDPAAVCFNVDQTSVTLLRNSREVFLHNRSLTKDVEFTLQAVPQHLFKATPMFGLIPRGESFLISVEFCPRPDRLARNLDVHGFLRVRNSDGFAMDRLSLRGFNAPVIKTWPPQLDFGCCPKGEVRTLPLCLQNVLPVETTIILVIAPSSSSEAFTVVQSQFALQPRERRVIQVKLTSSSDNTIKDRLIVVAMGGELHEIVLLADGRDALRVLETEIDFGPTDIYYGAAKKRITLQNRDLARPLHVLVESSTNELVLNHGHTIVVPPGGEERVVAEFLSCMSGQRQETLTLRVPSSAPINLEVVAFSGPALLIPIFETVCMPITLVDRPTVVAIPLINLSAWTIQCQVVAPNASPFKFDVVDRNPGVSFQALDGQAVGAFVTLAPRAGFLLQVTFTPSSPGTYRYAMNTQMMKPRKWQSYTHQFVGVAVTPDYISRAKPLQGLRRYLDAPLVETPATASNMSGTSYAPTADGDLLPTSVIFEVDPPIQSVIASTRTNTFEDTYQFVSITNLTSSSQAYHLVLSYPFMTDVPLDGILEAAVTAEIPIRIHERFERETNPETRHYTIFGTLAIFDDNFHGPGMVSVGLQGVFGDLLKMELREGAETIKFPNSKPMHKAIRKLIIRNKANFEVAWEARVTAIGQKGIGLAADGFPLIVPSSMGSEWCPFGLSSARVTLKPFECTSVDVYIQSSTSSDHRARIFPEYIDPVAHVVNGDTQRGKTRRSLAPFTVECTVGAPELATSPDSFDFGDVVVGRQAVRTLAVLNTQPFEITATLIIPHPFHASQMTVVVPRNSRAEVSIIFEPTKAGQYCLVIHVMSSHASRSIPVMARSGISSLNCDLVVMQALPSPIPAPSITSHLGQFPSNVSIPRGPPIFGTPLSHQDAPSQAGLHASRTSHFHLAPQSSHVGGIAASRRGSMMLHGSQNEELQTTFVPVPIIDTVVKDEKSILDLGIVELGSTITKTLTFRNNGNFDYQIKEIRVTADSAITWKIINDDLEDSTILTLPSKDVVKFGEEPMDAMEIDWDEAEYRAHQQQRQAALDAKGATQSTDPKNLRRRVGGKLKMPAIAASSAMSAAAAAIATVAPHANGLPLRLAPSQYVMCIFTFSSSHLGNVTNHVQVEVERIGSIEVDSYAFWMSAMVQPPLKVRDKRVEFGIRHVHDVHKTHLLFSNTGDLPVSWDLSMDQIEHVALTKYETQHMSSMDLTTIPAPFSVFPNSGTLPPKCTQSVDVYFNPSAPQHEVWGHYTLHAGNLTPCKITVHGVGASSVFVADANIIDFDIIRVGMTKAMKVRIRNRGILQSRFFVECNNDRYMADPEEGTLEADGTIELSIKFTPRNPKEERAFIKISPRSDIEHLTDALIVEVVGTGSYPEIFVLTRTVDFAVALFGQANTRPITIENRGSAEASLTFTCHHRAIQLRADGSEPNDEVILPPKSIRDIDVVYTPTAVETLNAKVFLKSSDSRGDFFMVALKGTVGIPRLTFDPPDALESLDFGVCLVHRTYKKTFKLHNIGNINLSCTVGIESKTPIPESDRDVIQVELSSGVVAVGATVDVIITFKPTRVADYTQSLRVNYDFRSILVPVKGCGGKSMLHIDSPLRSLDFGICRLRRVFRKSITVSNRGNLAAMYHVRPEPADRDWKQVEASFVDEEAAAAVAGSAPSSDAWVEQLAAAGYRVINADVLASPSSKVDVVIEFRPSALAPYTSRIRVYVRDQYEEFDIRGRGAEPLLQLLDADGLALEEFDSLKPLELGVHPVNADFIKTFQLKNEGPFPIDYLLQPSSIREFDIHPQRGIIAADSTSLLHLVFRPTTENRFRVYVKVMWEKDPLKLIVTGQGGIGKLEVNMPDEKDARAGGLDFGIVPFGVTVEKRFYLLNVGLVPNSIHANVDNRDFAIAQMAEPFLHRMTSGQPLKPPMNKRSTWNWVSEFRMILAPGMAVEIGAQFAARAASAVTATIQIQSENSSNNPVVGLRGKGGTISISHIGDLSFGEVASCYTYTRKLTIQNAGSIATPITLDWAIVGHSSEARAAFIPLSETFISSDPRSGWARIQYLKDRGVSAADVPKYKMSSDDLWGLIRKMVCRLENPETLRPWQSRQSVSTRRQSLWGNTINRIHNYLHDDEGDTSETPAILRSVADVNAFSDQRQMSEIPRGMSIIQPFAISSEDRDNPGADDVNSSRMSISGRTASVPKKRILKSQAAFVRRRQMFFHLITNQPMSSQVSAVVKPYIKVEPATTMLPSFGEVSITVEINLASEDSFMATLNIRPAIASFLHEIALAATPRSVLVHCNDSSPLNFYRQPLGQPEIISRTFTNVGHKAFSYFIHNPVASLSVMPTRGALKAGQSVIVDFTFKAAEEAMQTGDVIFEPDCSQPIRLKTSGGGGVARASLSKYRRFDFGHCMIGKNTVSYLPITNEGNAMLHLTRFELFDNDTFTRGKDWPTTRVSLFPGKTFNLAVVFTPSEDSPPPGRLIIGTISENWDVELAGQGREAVLIISRMSLEFSEALVGNSYEQKLALKNVGEVNYPVSFKLEKDFPDIEFNPPAFVLHPFSDSHVGVVYTPSRETRQTVTMIVSSPYSTHKVPLSLHAGTVMVDFSCRELDFGMFEKTTSPTINFSLKNTGSVRTSYSVRDVMKPSMFHITGGKGMLAPGKSAEVQVTHTRHQVGQFAERLMVKTDLIDKPNYLKVSGQCEEAVLKPEEFAVLNMGTCPVLETTVKILSFTNYGKYPLEYTIKTAYPLKASPTSGYVIGNETAKVAVAWCPSGGYELRTQLQIETNIGSFGVSVRGKAALPELVLSTTYIDFGVGAVGTVYRETLEISNKGKVGFTFNIPPIRDPAYSVSLNSAAVIPKKSIVLDVEFKPQVPGRVGSSFMVECAGINYKEVVLIGVGGLMKLDISPPIINLGRCPYDEVVHREITFTNVGEVSLAIRSKGTSIDVCEVACPEVVLVKAGSRVRTVYGITCKTVGSFQSVIQLLTKEGKMAIPIHGVGVRISLSERAKDVLENERLLTVQKPSPFAIELPLPSELEGWLKADSRLIRLDLAITSLVSQVMQQNLLPPSSSTDKEGVAAGTKPADLPPPATATSNESLSSSEDSGTSASNSKESLQDIQSKDYPTSVAIRKDIQEILVQFVKKESDLEASDMSRVIQKFWRLKSDEHLQIEPDFEDFAAYELSQYQYVAEEIDASDILRPVEPRTIISLDPMLVRPPPFLHDDTVLAREGGKSKKYSDQFSPLKRSDRNAKTVDFYTK</sequence>
<dbReference type="GO" id="GO:0003341">
    <property type="term" value="P:cilium movement"/>
    <property type="evidence" value="ECO:0007669"/>
    <property type="project" value="TreeGrafter"/>
</dbReference>
<dbReference type="InterPro" id="IPR033305">
    <property type="entry name" value="Hydin-like"/>
</dbReference>
<organism evidence="8 9">
    <name type="scientific">Synchytrium microbalum</name>
    <dbReference type="NCBI Taxonomy" id="1806994"/>
    <lineage>
        <taxon>Eukaryota</taxon>
        <taxon>Fungi</taxon>
        <taxon>Fungi incertae sedis</taxon>
        <taxon>Chytridiomycota</taxon>
        <taxon>Chytridiomycota incertae sedis</taxon>
        <taxon>Chytridiomycetes</taxon>
        <taxon>Synchytriales</taxon>
        <taxon>Synchytriaceae</taxon>
        <taxon>Synchytrium</taxon>
    </lineage>
</organism>
<dbReference type="PANTHER" id="PTHR23053">
    <property type="entry name" value="DLEC1 DELETED IN LUNG AND ESOPHAGEAL CANCER 1"/>
    <property type="match status" value="1"/>
</dbReference>
<feature type="domain" description="HYDIN/VesB/CFA65-like Ig-like" evidence="7">
    <location>
        <begin position="3009"/>
        <end position="3104"/>
    </location>
</feature>
<feature type="compositionally biased region" description="Polar residues" evidence="6">
    <location>
        <begin position="2593"/>
        <end position="2604"/>
    </location>
</feature>
<dbReference type="Proteomes" id="UP000319731">
    <property type="component" value="Unassembled WGS sequence"/>
</dbReference>
<name>A0A507C0E7_9FUNG</name>
<keyword evidence="9" id="KW-1185">Reference proteome</keyword>
<dbReference type="PANTHER" id="PTHR23053:SF0">
    <property type="entry name" value="HYDROCEPHALUS-INDUCING PROTEIN HOMOLOG"/>
    <property type="match status" value="1"/>
</dbReference>
<gene>
    <name evidence="8" type="ORF">SmJEL517_g05513</name>
</gene>
<feature type="region of interest" description="Disordered" evidence="6">
    <location>
        <begin position="3471"/>
        <end position="3524"/>
    </location>
</feature>
<evidence type="ECO:0000256" key="6">
    <source>
        <dbReference type="SAM" id="MobiDB-lite"/>
    </source>
</evidence>
<evidence type="ECO:0000256" key="4">
    <source>
        <dbReference type="ARBA" id="ARBA00023069"/>
    </source>
</evidence>
<dbReference type="GO" id="GO:0005930">
    <property type="term" value="C:axoneme"/>
    <property type="evidence" value="ECO:0007669"/>
    <property type="project" value="TreeGrafter"/>
</dbReference>
<dbReference type="RefSeq" id="XP_031022572.1">
    <property type="nucleotide sequence ID" value="XM_031171439.1"/>
</dbReference>
<reference evidence="8 9" key="1">
    <citation type="journal article" date="2019" name="Sci. Rep.">
        <title>Comparative genomics of chytrid fungi reveal insights into the obligate biotrophic and pathogenic lifestyle of Synchytrium endobioticum.</title>
        <authorList>
            <person name="van de Vossenberg B.T.L.H."/>
            <person name="Warris S."/>
            <person name="Nguyen H.D.T."/>
            <person name="van Gent-Pelzer M.P.E."/>
            <person name="Joly D.L."/>
            <person name="van de Geest H.C."/>
            <person name="Bonants P.J.M."/>
            <person name="Smith D.S."/>
            <person name="Levesque C.A."/>
            <person name="van der Lee T.A.J."/>
        </authorList>
    </citation>
    <scope>NUCLEOTIDE SEQUENCE [LARGE SCALE GENOMIC DNA]</scope>
    <source>
        <strain evidence="8 9">JEL517</strain>
    </source>
</reference>
<dbReference type="InterPro" id="IPR053879">
    <property type="entry name" value="HYDIN_VesB_CFA65-like_Ig"/>
</dbReference>
<keyword evidence="5" id="KW-0966">Cell projection</keyword>
<evidence type="ECO:0000256" key="5">
    <source>
        <dbReference type="ARBA" id="ARBA00023273"/>
    </source>
</evidence>
<comment type="subcellular location">
    <subcellularLocation>
        <location evidence="1">Cell projection</location>
        <location evidence="1">Cilium</location>
    </subcellularLocation>
    <subcellularLocation>
        <location evidence="2">Cytoplasm</location>
    </subcellularLocation>
</comment>
<dbReference type="Gene3D" id="2.60.40.10">
    <property type="entry name" value="Immunoglobulins"/>
    <property type="match status" value="15"/>
</dbReference>
<evidence type="ECO:0000313" key="8">
    <source>
        <dbReference type="EMBL" id="TPX31055.1"/>
    </source>
</evidence>
<evidence type="ECO:0000256" key="3">
    <source>
        <dbReference type="ARBA" id="ARBA00022490"/>
    </source>
</evidence>
<dbReference type="OrthoDB" id="5538672at2759"/>
<keyword evidence="3" id="KW-0963">Cytoplasm</keyword>
<feature type="domain" description="HYDIN/VesB/CFA65-like Ig-like" evidence="7">
    <location>
        <begin position="3207"/>
        <end position="3294"/>
    </location>
</feature>
<evidence type="ECO:0000259" key="7">
    <source>
        <dbReference type="Pfam" id="PF22544"/>
    </source>
</evidence>
<comment type="caution">
    <text evidence="8">The sequence shown here is derived from an EMBL/GenBank/DDBJ whole genome shotgun (WGS) entry which is preliminary data.</text>
</comment>
<accession>A0A507C0E7</accession>
<protein>
    <recommendedName>
        <fullName evidence="7">HYDIN/VesB/CFA65-like Ig-like domain-containing protein</fullName>
    </recommendedName>
</protein>
<evidence type="ECO:0000313" key="9">
    <source>
        <dbReference type="Proteomes" id="UP000319731"/>
    </source>
</evidence>
<feature type="compositionally biased region" description="Low complexity" evidence="6">
    <location>
        <begin position="3496"/>
        <end position="3516"/>
    </location>
</feature>
<dbReference type="EMBL" id="QEAO01000051">
    <property type="protein sequence ID" value="TPX31055.1"/>
    <property type="molecule type" value="Genomic_DNA"/>
</dbReference>
<evidence type="ECO:0000256" key="1">
    <source>
        <dbReference type="ARBA" id="ARBA00004138"/>
    </source>
</evidence>